<reference evidence="1 2" key="1">
    <citation type="submission" date="2023-03" db="EMBL/GenBank/DDBJ databases">
        <title>Draft genome sequence of Streptomyces sp. K1PA1 isolated from peat swamp forest in Thailand.</title>
        <authorList>
            <person name="Klaysubun C."/>
            <person name="Duangmal K."/>
        </authorList>
    </citation>
    <scope>NUCLEOTIDE SEQUENCE [LARGE SCALE GENOMIC DNA]</scope>
    <source>
        <strain evidence="1 2">K1PA1</strain>
    </source>
</reference>
<dbReference type="SUPFAM" id="SSF52540">
    <property type="entry name" value="P-loop containing nucleoside triphosphate hydrolases"/>
    <property type="match status" value="1"/>
</dbReference>
<organism evidence="1 2">
    <name type="scientific">Streptomyces tropicalis</name>
    <dbReference type="NCBI Taxonomy" id="3034234"/>
    <lineage>
        <taxon>Bacteria</taxon>
        <taxon>Bacillati</taxon>
        <taxon>Actinomycetota</taxon>
        <taxon>Actinomycetes</taxon>
        <taxon>Kitasatosporales</taxon>
        <taxon>Streptomycetaceae</taxon>
        <taxon>Streptomyces</taxon>
    </lineage>
</organism>
<name>A0ABT6AEH4_9ACTN</name>
<protein>
    <submittedName>
        <fullName evidence="1">Uncharacterized protein</fullName>
    </submittedName>
</protein>
<dbReference type="Gene3D" id="3.40.50.300">
    <property type="entry name" value="P-loop containing nucleotide triphosphate hydrolases"/>
    <property type="match status" value="1"/>
</dbReference>
<proteinExistence type="predicted"/>
<sequence length="572" mass="61927">MATTSNQRRTRARRLRTGEPHALALDEVRRHRDVLPAASTDGQRDLEARVLAALVGEFGAHRPHDQGGPFALAWVGPREDSLILAAAASQRERVVRCLLRAGAADGHGASGLEQRTTTGRWMALAGPAGGTLLLPRDHGPALLSARAALTGRPDISPVQDVRWAGTAAGRERASTVLRRIRLFADHDTVDFRTALPEDAEIAGPHPELLTRPRRPRVIAVVNSKGGHGCSSLAAGLAQALSGRGHRVLYLLTARGRQSGPGLQERQWPEADPGLAAVSQEPDRHVRPMPGLGHAFVRCSAPGADGPDEARQLALLLRHPALDRAFSHVVIDASPTGLPRAAASTADLTLAPWRHMPRLPGREVTEVRLTPQGEVWAWIEGAWRAFENSGPAALEDYAAYEERLAQFARHHGAQAAADELEDGLARRLFLNDTDEAGQQRWGARWESARDGWIAHLQHQNGAGWDEAAGTHVTRTLSDQEWETALRSRVAEAAAEVLWDLPIATGRRRPWLVPTTRMPAEALRALRTACAAQGLRLSSTVLPDLGNAIGPASQTRWEDAARQLADEAHAQLPQ</sequence>
<dbReference type="RefSeq" id="WP_276112594.1">
    <property type="nucleotide sequence ID" value="NZ_JARJBB010000037.1"/>
</dbReference>
<gene>
    <name evidence="1" type="ORF">P3H78_31435</name>
</gene>
<keyword evidence="2" id="KW-1185">Reference proteome</keyword>
<dbReference type="Proteomes" id="UP001221150">
    <property type="component" value="Unassembled WGS sequence"/>
</dbReference>
<evidence type="ECO:0000313" key="2">
    <source>
        <dbReference type="Proteomes" id="UP001221150"/>
    </source>
</evidence>
<accession>A0ABT6AEH4</accession>
<comment type="caution">
    <text evidence="1">The sequence shown here is derived from an EMBL/GenBank/DDBJ whole genome shotgun (WGS) entry which is preliminary data.</text>
</comment>
<dbReference type="InterPro" id="IPR027417">
    <property type="entry name" value="P-loop_NTPase"/>
</dbReference>
<dbReference type="EMBL" id="JARJBB010000037">
    <property type="protein sequence ID" value="MDF3303047.1"/>
    <property type="molecule type" value="Genomic_DNA"/>
</dbReference>
<evidence type="ECO:0000313" key="1">
    <source>
        <dbReference type="EMBL" id="MDF3303047.1"/>
    </source>
</evidence>